<feature type="compositionally biased region" description="Low complexity" evidence="1">
    <location>
        <begin position="152"/>
        <end position="163"/>
    </location>
</feature>
<feature type="compositionally biased region" description="Polar residues" evidence="1">
    <location>
        <begin position="25"/>
        <end position="34"/>
    </location>
</feature>
<reference evidence="2 3" key="1">
    <citation type="submission" date="2016-03" db="EMBL/GenBank/DDBJ databases">
        <authorList>
            <person name="Ploux O."/>
        </authorList>
    </citation>
    <scope>NUCLEOTIDE SEQUENCE [LARGE SCALE GENOMIC DNA]</scope>
    <source>
        <strain evidence="2 3">UAMH 11012</strain>
    </source>
</reference>
<dbReference type="AlphaFoldDB" id="A0A1L7WJA6"/>
<gene>
    <name evidence="2" type="ORF">PAC_02713</name>
</gene>
<name>A0A1L7WJA6_9HELO</name>
<feature type="compositionally biased region" description="Polar residues" evidence="1">
    <location>
        <begin position="271"/>
        <end position="285"/>
    </location>
</feature>
<protein>
    <submittedName>
        <fullName evidence="2">Uncharacterized protein</fullName>
    </submittedName>
</protein>
<sequence length="291" mass="31617">MQAPTSPASQNAPQPAQFSAELPDNRNSVATTQFGRHELPSQKSQNNLQQAAYNPPTWPPFSIPTENDSLSSGFPYTSKLRDLRVAPDQWLQFTTEIINAAKLTFQEDAAAWTAGAKRFRFVVMPYDARNPVIGTNHNPASPIQSQASWNGSSTTTTQSPVSPEMGNGTEIEKATKKQAKRFRFVVMPYDARNPVIGTNHNPASPIQSQASWNGSSTTTTQSPVSPEMGNGTVYIGDGKWNPQSMNTSPVEVSTVRPVGELPAGHRKSHNPFCSNTYELDGSSPQVAKKEG</sequence>
<feature type="region of interest" description="Disordered" evidence="1">
    <location>
        <begin position="198"/>
        <end position="228"/>
    </location>
</feature>
<feature type="region of interest" description="Disordered" evidence="1">
    <location>
        <begin position="1"/>
        <end position="66"/>
    </location>
</feature>
<organism evidence="2 3">
    <name type="scientific">Phialocephala subalpina</name>
    <dbReference type="NCBI Taxonomy" id="576137"/>
    <lineage>
        <taxon>Eukaryota</taxon>
        <taxon>Fungi</taxon>
        <taxon>Dikarya</taxon>
        <taxon>Ascomycota</taxon>
        <taxon>Pezizomycotina</taxon>
        <taxon>Leotiomycetes</taxon>
        <taxon>Helotiales</taxon>
        <taxon>Mollisiaceae</taxon>
        <taxon>Phialocephala</taxon>
        <taxon>Phialocephala fortinii species complex</taxon>
    </lineage>
</organism>
<accession>A0A1L7WJA6</accession>
<feature type="region of interest" description="Disordered" evidence="1">
    <location>
        <begin position="260"/>
        <end position="291"/>
    </location>
</feature>
<feature type="region of interest" description="Disordered" evidence="1">
    <location>
        <begin position="135"/>
        <end position="169"/>
    </location>
</feature>
<proteinExistence type="predicted"/>
<dbReference type="Proteomes" id="UP000184330">
    <property type="component" value="Unassembled WGS sequence"/>
</dbReference>
<evidence type="ECO:0000313" key="2">
    <source>
        <dbReference type="EMBL" id="CZR52836.1"/>
    </source>
</evidence>
<feature type="compositionally biased region" description="Polar residues" evidence="1">
    <location>
        <begin position="1"/>
        <end position="17"/>
    </location>
</feature>
<feature type="compositionally biased region" description="Low complexity" evidence="1">
    <location>
        <begin position="215"/>
        <end position="226"/>
    </location>
</feature>
<feature type="compositionally biased region" description="Polar residues" evidence="1">
    <location>
        <begin position="198"/>
        <end position="214"/>
    </location>
</feature>
<dbReference type="EMBL" id="FJOG01000003">
    <property type="protein sequence ID" value="CZR52836.1"/>
    <property type="molecule type" value="Genomic_DNA"/>
</dbReference>
<feature type="compositionally biased region" description="Polar residues" evidence="1">
    <location>
        <begin position="41"/>
        <end position="52"/>
    </location>
</feature>
<evidence type="ECO:0000256" key="1">
    <source>
        <dbReference type="SAM" id="MobiDB-lite"/>
    </source>
</evidence>
<keyword evidence="3" id="KW-1185">Reference proteome</keyword>
<dbReference type="OrthoDB" id="252020at2759"/>
<feature type="compositionally biased region" description="Polar residues" evidence="1">
    <location>
        <begin position="135"/>
        <end position="151"/>
    </location>
</feature>
<evidence type="ECO:0000313" key="3">
    <source>
        <dbReference type="Proteomes" id="UP000184330"/>
    </source>
</evidence>